<dbReference type="Gene3D" id="3.80.10.10">
    <property type="entry name" value="Ribonuclease Inhibitor"/>
    <property type="match status" value="1"/>
</dbReference>
<dbReference type="OrthoDB" id="5425556at2759"/>
<gene>
    <name evidence="3" type="ORF">Egran_06463</name>
</gene>
<evidence type="ECO:0000313" key="3">
    <source>
        <dbReference type="EMBL" id="OXV05769.1"/>
    </source>
</evidence>
<dbReference type="EMBL" id="NPHW01006469">
    <property type="protein sequence ID" value="OXV05769.1"/>
    <property type="molecule type" value="Genomic_DNA"/>
</dbReference>
<comment type="caution">
    <text evidence="3">The sequence shown here is derived from an EMBL/GenBank/DDBJ whole genome shotgun (WGS) entry which is preliminary data.</text>
</comment>
<dbReference type="AlphaFoldDB" id="A0A232LNP5"/>
<feature type="region of interest" description="Disordered" evidence="1">
    <location>
        <begin position="112"/>
        <end position="132"/>
    </location>
</feature>
<name>A0A232LNP5_9EURO</name>
<evidence type="ECO:0000259" key="2">
    <source>
        <dbReference type="Pfam" id="PF00646"/>
    </source>
</evidence>
<dbReference type="Proteomes" id="UP000243515">
    <property type="component" value="Unassembled WGS sequence"/>
</dbReference>
<dbReference type="SUPFAM" id="SSF81383">
    <property type="entry name" value="F-box domain"/>
    <property type="match status" value="1"/>
</dbReference>
<protein>
    <recommendedName>
        <fullName evidence="2">F-box domain-containing protein</fullName>
    </recommendedName>
</protein>
<feature type="domain" description="F-box" evidence="2">
    <location>
        <begin position="6"/>
        <end position="34"/>
    </location>
</feature>
<dbReference type="InterPro" id="IPR001810">
    <property type="entry name" value="F-box_dom"/>
</dbReference>
<accession>A0A232LNP5</accession>
<proteinExistence type="predicted"/>
<dbReference type="Pfam" id="PF00646">
    <property type="entry name" value="F-box"/>
    <property type="match status" value="1"/>
</dbReference>
<dbReference type="InterPro" id="IPR036047">
    <property type="entry name" value="F-box-like_dom_sf"/>
</dbReference>
<evidence type="ECO:0000313" key="4">
    <source>
        <dbReference type="Proteomes" id="UP000243515"/>
    </source>
</evidence>
<keyword evidence="4" id="KW-1185">Reference proteome</keyword>
<sequence>MSGSQLSRLPLEIIIIILSQLSFRSLLSFGKTSRANYTYHILCMRHLHLAVFQKRIHALIAFLDIDSSWINCQSNIVEDSTLDRGHQIPIVLPQSTRGKEVIGCKSVLRRRSASSESRKQIRGNGNDDVPRSAPQTIRLQNEIFAKIVNRYGNSLVDLEFLAYDLNIQGATAIASNCQGRLRHLGLRFEHPHIRDSMLSRSYWLRPPEGSTAWNSLIGVGEQGKNIGLTRLESLVLERGSITPWQLCMLVKRNVKLRDIRLRNCSAVQPEFLNWLGGLEVDPEEPHKYEEVAPGASIQVFWLENCDSIRSERLGLLADKDDEKALEKGLEWVRALKSLKSISFRQCPNVDPDLVEKANETIWRLPEVVLPYPVKQYNSEPIEVDPDYV</sequence>
<evidence type="ECO:0000256" key="1">
    <source>
        <dbReference type="SAM" id="MobiDB-lite"/>
    </source>
</evidence>
<dbReference type="InterPro" id="IPR032675">
    <property type="entry name" value="LRR_dom_sf"/>
</dbReference>
<reference evidence="3 4" key="1">
    <citation type="journal article" date="2015" name="Environ. Microbiol.">
        <title>Metagenome sequence of Elaphomyces granulatus from sporocarp tissue reveals Ascomycota ectomycorrhizal fingerprints of genome expansion and a Proteobacteria-rich microbiome.</title>
        <authorList>
            <person name="Quandt C.A."/>
            <person name="Kohler A."/>
            <person name="Hesse C.N."/>
            <person name="Sharpton T.J."/>
            <person name="Martin F."/>
            <person name="Spatafora J.W."/>
        </authorList>
    </citation>
    <scope>NUCLEOTIDE SEQUENCE [LARGE SCALE GENOMIC DNA]</scope>
    <source>
        <strain evidence="3 4">OSC145934</strain>
    </source>
</reference>
<organism evidence="3 4">
    <name type="scientific">Elaphomyces granulatus</name>
    <dbReference type="NCBI Taxonomy" id="519963"/>
    <lineage>
        <taxon>Eukaryota</taxon>
        <taxon>Fungi</taxon>
        <taxon>Dikarya</taxon>
        <taxon>Ascomycota</taxon>
        <taxon>Pezizomycotina</taxon>
        <taxon>Eurotiomycetes</taxon>
        <taxon>Eurotiomycetidae</taxon>
        <taxon>Eurotiales</taxon>
        <taxon>Elaphomycetaceae</taxon>
        <taxon>Elaphomyces</taxon>
    </lineage>
</organism>